<evidence type="ECO:0000256" key="4">
    <source>
        <dbReference type="ARBA" id="ARBA00022705"/>
    </source>
</evidence>
<keyword evidence="9" id="KW-1185">Reference proteome</keyword>
<accession>A0A0S3PQJ8</accession>
<evidence type="ECO:0000256" key="3">
    <source>
        <dbReference type="ARBA" id="ARBA00022695"/>
    </source>
</evidence>
<dbReference type="EC" id="2.7.7.7" evidence="1"/>
<dbReference type="OrthoDB" id="9804983at2"/>
<dbReference type="SUPFAM" id="SSF52540">
    <property type="entry name" value="P-loop containing nucleoside triphosphate hydrolases"/>
    <property type="match status" value="1"/>
</dbReference>
<dbReference type="GO" id="GO:0003677">
    <property type="term" value="F:DNA binding"/>
    <property type="evidence" value="ECO:0007669"/>
    <property type="project" value="InterPro"/>
</dbReference>
<proteinExistence type="inferred from homology"/>
<dbReference type="PANTHER" id="PTHR34388:SF1">
    <property type="entry name" value="DNA POLYMERASE III SUBUNIT DELTA"/>
    <property type="match status" value="1"/>
</dbReference>
<name>A0A0S3PQJ8_9BRAD</name>
<gene>
    <name evidence="8" type="ORF">GJW-30_1_00741</name>
</gene>
<evidence type="ECO:0000256" key="1">
    <source>
        <dbReference type="ARBA" id="ARBA00012417"/>
    </source>
</evidence>
<dbReference type="InterPro" id="IPR008921">
    <property type="entry name" value="DNA_pol3_clamp-load_cplx_C"/>
</dbReference>
<organism evidence="8 9">
    <name type="scientific">Variibacter gotjawalensis</name>
    <dbReference type="NCBI Taxonomy" id="1333996"/>
    <lineage>
        <taxon>Bacteria</taxon>
        <taxon>Pseudomonadati</taxon>
        <taxon>Pseudomonadota</taxon>
        <taxon>Alphaproteobacteria</taxon>
        <taxon>Hyphomicrobiales</taxon>
        <taxon>Nitrobacteraceae</taxon>
        <taxon>Variibacter</taxon>
    </lineage>
</organism>
<dbReference type="Gene3D" id="1.10.8.60">
    <property type="match status" value="1"/>
</dbReference>
<keyword evidence="3" id="KW-0548">Nucleotidyltransferase</keyword>
<comment type="catalytic activity">
    <reaction evidence="7">
        <text>DNA(n) + a 2'-deoxyribonucleoside 5'-triphosphate = DNA(n+1) + diphosphate</text>
        <dbReference type="Rhea" id="RHEA:22508"/>
        <dbReference type="Rhea" id="RHEA-COMP:17339"/>
        <dbReference type="Rhea" id="RHEA-COMP:17340"/>
        <dbReference type="ChEBI" id="CHEBI:33019"/>
        <dbReference type="ChEBI" id="CHEBI:61560"/>
        <dbReference type="ChEBI" id="CHEBI:173112"/>
        <dbReference type="EC" id="2.7.7.7"/>
    </reaction>
</comment>
<dbReference type="GO" id="GO:0006261">
    <property type="term" value="P:DNA-templated DNA replication"/>
    <property type="evidence" value="ECO:0007669"/>
    <property type="project" value="TreeGrafter"/>
</dbReference>
<comment type="similarity">
    <text evidence="6">Belongs to the DNA polymerase HolA subunit family.</text>
</comment>
<dbReference type="AlphaFoldDB" id="A0A0S3PQJ8"/>
<dbReference type="KEGG" id="vgo:GJW-30_1_00741"/>
<dbReference type="RefSeq" id="WP_096351793.1">
    <property type="nucleotide sequence ID" value="NZ_AP014946.1"/>
</dbReference>
<dbReference type="GO" id="GO:0003887">
    <property type="term" value="F:DNA-directed DNA polymerase activity"/>
    <property type="evidence" value="ECO:0007669"/>
    <property type="project" value="UniProtKB-KW"/>
</dbReference>
<evidence type="ECO:0000256" key="2">
    <source>
        <dbReference type="ARBA" id="ARBA00022679"/>
    </source>
</evidence>
<dbReference type="InterPro" id="IPR027417">
    <property type="entry name" value="P-loop_NTPase"/>
</dbReference>
<keyword evidence="5" id="KW-0239">DNA-directed DNA polymerase</keyword>
<sequence>MALLKSGVDAFVARPDPARAIVLLFGPDDGLVSERAETIVLASVDDPRDLMAVMRIAGDELAADPARLADEALSIPMFGGRRVIWVRAGSRNFVSALEALIKGGQLRETRIVIEAGDLKKSAPLRALGERNPAVTAIPCYVDTAQDLAKLIDEEMRAANLKISSEARTALAALLGGDRRASRGEIQKLATYAHGRGEVTLDDVAAVVGDSSSWAMDELIDAAFAKQPRQVEALFGKALEEGGSPGGIIFAAARQCAQLHRARLNVEGGTPVEDAIGPQIFFKRKRSWEQALRAWDAARLAKMIVDLGDLGLAVRQNASLSTAYVHRALLQIASAKK</sequence>
<dbReference type="GO" id="GO:0009360">
    <property type="term" value="C:DNA polymerase III complex"/>
    <property type="evidence" value="ECO:0007669"/>
    <property type="project" value="TreeGrafter"/>
</dbReference>
<protein>
    <recommendedName>
        <fullName evidence="1">DNA-directed DNA polymerase</fullName>
        <ecNumber evidence="1">2.7.7.7</ecNumber>
    </recommendedName>
</protein>
<dbReference type="Gene3D" id="1.20.272.10">
    <property type="match status" value="1"/>
</dbReference>
<evidence type="ECO:0000313" key="8">
    <source>
        <dbReference type="EMBL" id="BAT58219.1"/>
    </source>
</evidence>
<dbReference type="SUPFAM" id="SSF48019">
    <property type="entry name" value="post-AAA+ oligomerization domain-like"/>
    <property type="match status" value="1"/>
</dbReference>
<evidence type="ECO:0000256" key="5">
    <source>
        <dbReference type="ARBA" id="ARBA00022932"/>
    </source>
</evidence>
<keyword evidence="4" id="KW-0235">DNA replication</keyword>
<evidence type="ECO:0000256" key="7">
    <source>
        <dbReference type="ARBA" id="ARBA00049244"/>
    </source>
</evidence>
<dbReference type="Gene3D" id="3.40.50.300">
    <property type="entry name" value="P-loop containing nucleotide triphosphate hydrolases"/>
    <property type="match status" value="1"/>
</dbReference>
<evidence type="ECO:0000313" key="9">
    <source>
        <dbReference type="Proteomes" id="UP000236884"/>
    </source>
</evidence>
<dbReference type="PANTHER" id="PTHR34388">
    <property type="entry name" value="DNA POLYMERASE III SUBUNIT DELTA"/>
    <property type="match status" value="1"/>
</dbReference>
<dbReference type="EMBL" id="AP014946">
    <property type="protein sequence ID" value="BAT58219.1"/>
    <property type="molecule type" value="Genomic_DNA"/>
</dbReference>
<dbReference type="NCBIfam" id="TIGR01128">
    <property type="entry name" value="holA"/>
    <property type="match status" value="1"/>
</dbReference>
<evidence type="ECO:0000256" key="6">
    <source>
        <dbReference type="ARBA" id="ARBA00034754"/>
    </source>
</evidence>
<dbReference type="InterPro" id="IPR005790">
    <property type="entry name" value="DNA_polIII_delta"/>
</dbReference>
<dbReference type="Proteomes" id="UP000236884">
    <property type="component" value="Chromosome"/>
</dbReference>
<keyword evidence="2" id="KW-0808">Transferase</keyword>
<reference evidence="8 9" key="1">
    <citation type="submission" date="2015-08" db="EMBL/GenBank/DDBJ databases">
        <title>Investigation of the bacterial diversity of lava forest soil.</title>
        <authorList>
            <person name="Lee J.S."/>
        </authorList>
    </citation>
    <scope>NUCLEOTIDE SEQUENCE [LARGE SCALE GENOMIC DNA]</scope>
    <source>
        <strain evidence="8 9">GJW-30</strain>
    </source>
</reference>